<dbReference type="InterPro" id="IPR037150">
    <property type="entry name" value="H-NS_C_dom_sf"/>
</dbReference>
<dbReference type="PANTHER" id="PTHR38097">
    <property type="match status" value="1"/>
</dbReference>
<evidence type="ECO:0000256" key="7">
    <source>
        <dbReference type="SAM" id="Coils"/>
    </source>
</evidence>
<dbReference type="SUPFAM" id="SSF81273">
    <property type="entry name" value="H-NS histone-like proteins"/>
    <property type="match status" value="2"/>
</dbReference>
<dbReference type="SMART" id="SM00528">
    <property type="entry name" value="HNS"/>
    <property type="match status" value="1"/>
</dbReference>
<feature type="DNA-binding region" evidence="6">
    <location>
        <begin position="112"/>
        <end position="117"/>
    </location>
</feature>
<evidence type="ECO:0000256" key="1">
    <source>
        <dbReference type="ARBA" id="ARBA00004453"/>
    </source>
</evidence>
<keyword evidence="3" id="KW-0963">Cytoplasm</keyword>
<dbReference type="GO" id="GO:0032993">
    <property type="term" value="C:protein-DNA complex"/>
    <property type="evidence" value="ECO:0007669"/>
    <property type="project" value="TreeGrafter"/>
</dbReference>
<dbReference type="GO" id="GO:0046983">
    <property type="term" value="F:protein dimerization activity"/>
    <property type="evidence" value="ECO:0007669"/>
    <property type="project" value="InterPro"/>
</dbReference>
<keyword evidence="4 5" id="KW-0238">DNA-binding</keyword>
<dbReference type="InterPro" id="IPR001801">
    <property type="entry name" value="Histone_HNS"/>
</dbReference>
<sequence length="134" mass="15568">MTEILKTLNNIRSLRVLSRELSLSELETILQKVQTVVEEKRMEVQEVERQEQERQARIEKYKELLAQDGITVDELAEILSSKTASIRKKREPRPAKYQYVDTDGKTKTWTGQGRTPRFIQQALDSGKSLSDFEI</sequence>
<dbReference type="GO" id="GO:0030527">
    <property type="term" value="F:structural constituent of chromatin"/>
    <property type="evidence" value="ECO:0007669"/>
    <property type="project" value="InterPro"/>
</dbReference>
<dbReference type="PIRSF" id="PIRSF002096">
    <property type="entry name" value="HnS"/>
    <property type="match status" value="1"/>
</dbReference>
<keyword evidence="10" id="KW-1185">Reference proteome</keyword>
<protein>
    <recommendedName>
        <fullName evidence="5">DNA-binding protein</fullName>
    </recommendedName>
</protein>
<feature type="coiled-coil region" evidence="7">
    <location>
        <begin position="23"/>
        <end position="67"/>
    </location>
</feature>
<dbReference type="Gene3D" id="4.10.430.10">
    <property type="entry name" value="Histone-like protein H-NS, C-terminal domain"/>
    <property type="match status" value="1"/>
</dbReference>
<evidence type="ECO:0000256" key="6">
    <source>
        <dbReference type="PIRSR" id="PIRSR002096-1"/>
    </source>
</evidence>
<dbReference type="Pfam" id="PF22470">
    <property type="entry name" value="Histone_HNS_N"/>
    <property type="match status" value="1"/>
</dbReference>
<dbReference type="InterPro" id="IPR027444">
    <property type="entry name" value="H-NS_C_dom"/>
</dbReference>
<gene>
    <name evidence="9" type="primary">hns</name>
    <name evidence="9" type="ORF">NCTC10699_01032</name>
</gene>
<evidence type="ECO:0000256" key="5">
    <source>
        <dbReference type="PIRNR" id="PIRNR002096"/>
    </source>
</evidence>
<dbReference type="PANTHER" id="PTHR38097:SF2">
    <property type="entry name" value="DNA-BINDING PROTEIN STPA"/>
    <property type="match status" value="1"/>
</dbReference>
<dbReference type="GO" id="GO:0003681">
    <property type="term" value="F:bent DNA binding"/>
    <property type="evidence" value="ECO:0007669"/>
    <property type="project" value="TreeGrafter"/>
</dbReference>
<comment type="similarity">
    <text evidence="2 5">Belongs to the histone-like protein H-NS family.</text>
</comment>
<name>A0A379B470_9PAST</name>
<dbReference type="FunFam" id="4.10.430.10:FF:000001">
    <property type="entry name" value="DNA-binding protein"/>
    <property type="match status" value="1"/>
</dbReference>
<dbReference type="GO" id="GO:0001217">
    <property type="term" value="F:DNA-binding transcription repressor activity"/>
    <property type="evidence" value="ECO:0007669"/>
    <property type="project" value="TreeGrafter"/>
</dbReference>
<dbReference type="Proteomes" id="UP000254280">
    <property type="component" value="Unassembled WGS sequence"/>
</dbReference>
<dbReference type="GO" id="GO:0005829">
    <property type="term" value="C:cytosol"/>
    <property type="evidence" value="ECO:0007669"/>
    <property type="project" value="TreeGrafter"/>
</dbReference>
<reference evidence="9 10" key="1">
    <citation type="submission" date="2018-06" db="EMBL/GenBank/DDBJ databases">
        <authorList>
            <consortium name="Pathogen Informatics"/>
            <person name="Doyle S."/>
        </authorList>
    </citation>
    <scope>NUCLEOTIDE SEQUENCE [LARGE SCALE GENOMIC DNA]</scope>
    <source>
        <strain evidence="9 10">NCTC10699</strain>
    </source>
</reference>
<dbReference type="GO" id="GO:0000976">
    <property type="term" value="F:transcription cis-regulatory region binding"/>
    <property type="evidence" value="ECO:0007669"/>
    <property type="project" value="TreeGrafter"/>
</dbReference>
<evidence type="ECO:0000256" key="3">
    <source>
        <dbReference type="ARBA" id="ARBA00022490"/>
    </source>
</evidence>
<dbReference type="AlphaFoldDB" id="A0A379B470"/>
<dbReference type="GO" id="GO:0003680">
    <property type="term" value="F:minor groove of adenine-thymine-rich DNA binding"/>
    <property type="evidence" value="ECO:0007669"/>
    <property type="project" value="TreeGrafter"/>
</dbReference>
<evidence type="ECO:0000256" key="4">
    <source>
        <dbReference type="ARBA" id="ARBA00023125"/>
    </source>
</evidence>
<accession>A0A379B470</accession>
<dbReference type="GO" id="GO:0009295">
    <property type="term" value="C:nucleoid"/>
    <property type="evidence" value="ECO:0007669"/>
    <property type="project" value="UniProtKB-SubCell"/>
</dbReference>
<dbReference type="InterPro" id="IPR054180">
    <property type="entry name" value="H-NS-like_N"/>
</dbReference>
<dbReference type="Gene3D" id="1.10.287.1050">
    <property type="entry name" value="H-NS histone-like proteins"/>
    <property type="match status" value="1"/>
</dbReference>
<evidence type="ECO:0000256" key="2">
    <source>
        <dbReference type="ARBA" id="ARBA00010610"/>
    </source>
</evidence>
<dbReference type="EMBL" id="UGSS01000002">
    <property type="protein sequence ID" value="SUB33414.1"/>
    <property type="molecule type" value="Genomic_DNA"/>
</dbReference>
<evidence type="ECO:0000313" key="9">
    <source>
        <dbReference type="EMBL" id="SUB33414.1"/>
    </source>
</evidence>
<organism evidence="9 10">
    <name type="scientific">[Pasteurella] mairii</name>
    <dbReference type="NCBI Taxonomy" id="757"/>
    <lineage>
        <taxon>Bacteria</taxon>
        <taxon>Pseudomonadati</taxon>
        <taxon>Pseudomonadota</taxon>
        <taxon>Gammaproteobacteria</taxon>
        <taxon>Pasteurellales</taxon>
        <taxon>Pasteurellaceae</taxon>
    </lineage>
</organism>
<comment type="subcellular location">
    <subcellularLocation>
        <location evidence="1">Cytoplasm</location>
        <location evidence="1">Nucleoid</location>
    </subcellularLocation>
</comment>
<dbReference type="OrthoDB" id="6088948at2"/>
<proteinExistence type="inferred from homology"/>
<evidence type="ECO:0000259" key="8">
    <source>
        <dbReference type="SMART" id="SM00528"/>
    </source>
</evidence>
<evidence type="ECO:0000313" key="10">
    <source>
        <dbReference type="Proteomes" id="UP000254280"/>
    </source>
</evidence>
<dbReference type="Pfam" id="PF00816">
    <property type="entry name" value="Histone_HNS"/>
    <property type="match status" value="1"/>
</dbReference>
<dbReference type="InterPro" id="IPR027454">
    <property type="entry name" value="Histone_HNS_N"/>
</dbReference>
<feature type="domain" description="DNA-binding protein H-NS-like C-terminal" evidence="8">
    <location>
        <begin position="87"/>
        <end position="134"/>
    </location>
</feature>
<keyword evidence="7" id="KW-0175">Coiled coil</keyword>